<dbReference type="PANTHER" id="PTHR44757">
    <property type="entry name" value="DIGUANYLATE CYCLASE DGCP"/>
    <property type="match status" value="1"/>
</dbReference>
<proteinExistence type="predicted"/>
<dbReference type="InterPro" id="IPR013656">
    <property type="entry name" value="PAS_4"/>
</dbReference>
<dbReference type="InterPro" id="IPR000160">
    <property type="entry name" value="GGDEF_dom"/>
</dbReference>
<dbReference type="PROSITE" id="PS50887">
    <property type="entry name" value="GGDEF"/>
    <property type="match status" value="1"/>
</dbReference>
<dbReference type="PANTHER" id="PTHR44757:SF2">
    <property type="entry name" value="BIOFILM ARCHITECTURE MAINTENANCE PROTEIN MBAA"/>
    <property type="match status" value="1"/>
</dbReference>
<comment type="caution">
    <text evidence="5">The sequence shown here is derived from an EMBL/GenBank/DDBJ whole genome shotgun (WGS) entry which is preliminary data.</text>
</comment>
<dbReference type="NCBIfam" id="TIGR00229">
    <property type="entry name" value="sensory_box"/>
    <property type="match status" value="6"/>
</dbReference>
<dbReference type="NCBIfam" id="TIGR00254">
    <property type="entry name" value="GGDEF"/>
    <property type="match status" value="1"/>
</dbReference>
<feature type="domain" description="PAC" evidence="2">
    <location>
        <begin position="455"/>
        <end position="507"/>
    </location>
</feature>
<dbReference type="InterPro" id="IPR052155">
    <property type="entry name" value="Biofilm_reg_signaling"/>
</dbReference>
<dbReference type="SMART" id="SM00267">
    <property type="entry name" value="GGDEF"/>
    <property type="match status" value="1"/>
</dbReference>
<dbReference type="SMART" id="SM00052">
    <property type="entry name" value="EAL"/>
    <property type="match status" value="1"/>
</dbReference>
<dbReference type="Pfam" id="PF00563">
    <property type="entry name" value="EAL"/>
    <property type="match status" value="1"/>
</dbReference>
<accession>A0A4V2VR51</accession>
<dbReference type="InterPro" id="IPR003018">
    <property type="entry name" value="GAF"/>
</dbReference>
<feature type="domain" description="PAS" evidence="1">
    <location>
        <begin position="886"/>
        <end position="932"/>
    </location>
</feature>
<dbReference type="InterPro" id="IPR029016">
    <property type="entry name" value="GAF-like_dom_sf"/>
</dbReference>
<dbReference type="InterPro" id="IPR035919">
    <property type="entry name" value="EAL_sf"/>
</dbReference>
<feature type="domain" description="PAS" evidence="1">
    <location>
        <begin position="762"/>
        <end position="834"/>
    </location>
</feature>
<dbReference type="Pfam" id="PF08447">
    <property type="entry name" value="PAS_3"/>
    <property type="match status" value="2"/>
</dbReference>
<keyword evidence="6" id="KW-1185">Reference proteome</keyword>
<dbReference type="InterPro" id="IPR000700">
    <property type="entry name" value="PAS-assoc_C"/>
</dbReference>
<dbReference type="InterPro" id="IPR035965">
    <property type="entry name" value="PAS-like_dom_sf"/>
</dbReference>
<evidence type="ECO:0000313" key="5">
    <source>
        <dbReference type="EMBL" id="TCU97229.1"/>
    </source>
</evidence>
<dbReference type="SUPFAM" id="SSF55073">
    <property type="entry name" value="Nucleotide cyclase"/>
    <property type="match status" value="1"/>
</dbReference>
<feature type="domain" description="PAS" evidence="1">
    <location>
        <begin position="504"/>
        <end position="550"/>
    </location>
</feature>
<dbReference type="InterPro" id="IPR001610">
    <property type="entry name" value="PAC"/>
</dbReference>
<dbReference type="Pfam" id="PF00990">
    <property type="entry name" value="GGDEF"/>
    <property type="match status" value="1"/>
</dbReference>
<dbReference type="EMBL" id="SMBX01000006">
    <property type="protein sequence ID" value="TCU97229.1"/>
    <property type="molecule type" value="Genomic_DNA"/>
</dbReference>
<reference evidence="5 6" key="1">
    <citation type="submission" date="2019-03" db="EMBL/GenBank/DDBJ databases">
        <title>Genomic Encyclopedia of Type Strains, Phase IV (KMG-IV): sequencing the most valuable type-strain genomes for metagenomic binning, comparative biology and taxonomic classification.</title>
        <authorList>
            <person name="Goeker M."/>
        </authorList>
    </citation>
    <scope>NUCLEOTIDE SEQUENCE [LARGE SCALE GENOMIC DNA]</scope>
    <source>
        <strain evidence="5 6">DSM 100048</strain>
    </source>
</reference>
<dbReference type="Pfam" id="PF13426">
    <property type="entry name" value="PAS_9"/>
    <property type="match status" value="2"/>
</dbReference>
<dbReference type="CDD" id="cd01948">
    <property type="entry name" value="EAL"/>
    <property type="match status" value="1"/>
</dbReference>
<gene>
    <name evidence="5" type="ORF">EV686_106109</name>
</gene>
<dbReference type="InterPro" id="IPR043128">
    <property type="entry name" value="Rev_trsase/Diguanyl_cyclase"/>
</dbReference>
<dbReference type="PROSITE" id="PS50112">
    <property type="entry name" value="PAS"/>
    <property type="match status" value="4"/>
</dbReference>
<dbReference type="RefSeq" id="WP_132477325.1">
    <property type="nucleotide sequence ID" value="NZ_JBHRVM010000001.1"/>
</dbReference>
<dbReference type="PROSITE" id="PS50113">
    <property type="entry name" value="PAC"/>
    <property type="match status" value="3"/>
</dbReference>
<evidence type="ECO:0000259" key="3">
    <source>
        <dbReference type="PROSITE" id="PS50883"/>
    </source>
</evidence>
<feature type="domain" description="EAL" evidence="3">
    <location>
        <begin position="1187"/>
        <end position="1444"/>
    </location>
</feature>
<protein>
    <submittedName>
        <fullName evidence="5">PAS domain S-box-containing protein/diguanylate cyclase (GGDEF)-like protein</fullName>
    </submittedName>
</protein>
<dbReference type="Gene3D" id="3.30.450.40">
    <property type="match status" value="1"/>
</dbReference>
<dbReference type="InterPro" id="IPR000014">
    <property type="entry name" value="PAS"/>
</dbReference>
<dbReference type="Pfam" id="PF08448">
    <property type="entry name" value="PAS_4"/>
    <property type="match status" value="2"/>
</dbReference>
<dbReference type="Gene3D" id="3.20.20.450">
    <property type="entry name" value="EAL domain"/>
    <property type="match status" value="1"/>
</dbReference>
<dbReference type="InterPro" id="IPR001633">
    <property type="entry name" value="EAL_dom"/>
</dbReference>
<dbReference type="InterPro" id="IPR013655">
    <property type="entry name" value="PAS_fold_3"/>
</dbReference>
<dbReference type="PROSITE" id="PS50883">
    <property type="entry name" value="EAL"/>
    <property type="match status" value="1"/>
</dbReference>
<dbReference type="InterPro" id="IPR029787">
    <property type="entry name" value="Nucleotide_cyclase"/>
</dbReference>
<dbReference type="SMART" id="SM00091">
    <property type="entry name" value="PAS"/>
    <property type="match status" value="6"/>
</dbReference>
<evidence type="ECO:0000259" key="2">
    <source>
        <dbReference type="PROSITE" id="PS50113"/>
    </source>
</evidence>
<feature type="domain" description="PAC" evidence="2">
    <location>
        <begin position="711"/>
        <end position="761"/>
    </location>
</feature>
<sequence length="1576" mass="178711">MSDLLNLNVLYRLPADGRPICLDDLASILKSAGLACTQPQIAASLGSLCEQGMAVNVAQGLFARADLYDRCADGKLPFSELMARIATTLIHNDSEALEGRITDALRDVAQFTGADRAYVFEYDFGRGLAHYRYEWCAPGISAQTHSHSCFPINDLHADRWLAAHQRGEPVVMNDASNLTNPDFRQELAAQDIKSLITVPIMADAQCIGFIGFDSVRHRRQYSGEDIRLLETLARMFANLHWKEIDRLALARVHDNLDIIVEGAGVGTWIWWMNAGHMEINETWANMLGYARKELEPITIGTWERLAHPEDLAEARELIRQYLDGKLEYYDTHVRMRHKAGHWVLVQTRARLIHRHPAEGAVMVGVHHDVTGLEQTHREVKQLSDIISQSPIVALRWANQPGWPIQYVSPTIERFGYKAEDFENGHVVCHTLVHPDDVDGIEREIAAYIAHGPDEYRQIYRVRHGRGHWIWVENFSWLTRDKSGTVTHINSVLLDITHRKQLEQELQLHATLIDNSEDLVIFLDTDLRYRTVNRGFLKIIGKSIDEVIGRTDAEIFGQGLAQGYIDSYCRHNRRALQLKRGESFLVEDLFPDARGRDRQFRSRYFPVFDENTSDLLGTAVISIEITDLKRVQAALSDSEHRFRELFEKLPVAITMHEPETGAMLEANKQACRLHGVETLEELKEINIWNQPEPFSPQDALEWNRKAVLEGRQSFEWRSITPAGRVFWQSVTLEPIRIDGVLRILAVSIDINEKVLAQQALAQSEARFRGLLEHLPNVAVQGYDQDKRVIFWNQGSEVIYGYSASEAVGRSLIDLLIPQDQQAAFSETLDRWIAGEAAIEPMEIVVRDKQGWRKSVLSSQIIRRSPTGELEFYCVDVDLTAQKLAQQRLELLARVFSHSYDGVVITDRNAVAIEVNDRYCEITGYSRDELLGRTPSMLHSGRHGKAFYRAMREQLATQGHWVGEIWNRKKSGELYPIELRITALKDSDDALANYIANVTDITERLSYEEKLKHVAFYDQLTGLPNRSSVSETLHQAVSRFKYLHAPFAVVFIDLDEFKAINDGHGHEVGDRYLQSVALRLQSILRKGDVAARFGGDEFVLILQNQKSAAPGHPVVFERLLAAMRDPVVLDGKALRLTASFGVTFYPQESEVDADQLVRQADQAMYSAKQHGKNQIVYFDAEFERSIILRNARIAELRQAIEDREMVLHYQPQVDMSTGRVLGMEALVRWNHPTAGLLYPDKFLDLIQEHEQLGLVLSKWVLSQALNDLERIRSQGHDLGISVNTIIPTQESLRAVFLGTLYDILQQHADTPPDLLTLEVVENILIDDLSEATRTLNKIQQLGVRIALDDFGTGFSSLSYLKHLSFDELKIDQEFVQDMLTDKEDMSIVQAVVSLSQSFDVSVIGEGVETAQHAEMLLRLGCVRAQGYAISPPLDIDALETWLEEWQPDPSWKDVAPISPYFYQFIANLSGYAGWVAALEQYFRGQAIEIPDWNFRTYGLAAQLQANAEMQSLWRTVQAHEGDIYAAGIAAINSFRDAGLTPEAERHLTCAANALRNLQELVWSRLVEPLTPQSNNSRW</sequence>
<dbReference type="Pfam" id="PF01590">
    <property type="entry name" value="GAF"/>
    <property type="match status" value="1"/>
</dbReference>
<dbReference type="FunFam" id="3.30.70.270:FF:000001">
    <property type="entry name" value="Diguanylate cyclase domain protein"/>
    <property type="match status" value="1"/>
</dbReference>
<feature type="domain" description="PAS" evidence="1">
    <location>
        <begin position="279"/>
        <end position="325"/>
    </location>
</feature>
<dbReference type="Proteomes" id="UP000294692">
    <property type="component" value="Unassembled WGS sequence"/>
</dbReference>
<dbReference type="SUPFAM" id="SSF141868">
    <property type="entry name" value="EAL domain-like"/>
    <property type="match status" value="1"/>
</dbReference>
<dbReference type="SUPFAM" id="SSF55781">
    <property type="entry name" value="GAF domain-like"/>
    <property type="match status" value="1"/>
</dbReference>
<name>A0A4V2VR51_9BURK</name>
<dbReference type="SMART" id="SM00086">
    <property type="entry name" value="PAC"/>
    <property type="match status" value="4"/>
</dbReference>
<feature type="domain" description="PAC" evidence="2">
    <location>
        <begin position="959"/>
        <end position="1011"/>
    </location>
</feature>
<dbReference type="OrthoDB" id="9813903at2"/>
<dbReference type="SUPFAM" id="SSF55785">
    <property type="entry name" value="PYP-like sensor domain (PAS domain)"/>
    <property type="match status" value="6"/>
</dbReference>
<evidence type="ECO:0000259" key="1">
    <source>
        <dbReference type="PROSITE" id="PS50112"/>
    </source>
</evidence>
<dbReference type="CDD" id="cd01949">
    <property type="entry name" value="GGDEF"/>
    <property type="match status" value="1"/>
</dbReference>
<organism evidence="5 6">
    <name type="scientific">Paracandidimonas soli</name>
    <dbReference type="NCBI Taxonomy" id="1917182"/>
    <lineage>
        <taxon>Bacteria</taxon>
        <taxon>Pseudomonadati</taxon>
        <taxon>Pseudomonadota</taxon>
        <taxon>Betaproteobacteria</taxon>
        <taxon>Burkholderiales</taxon>
        <taxon>Alcaligenaceae</taxon>
        <taxon>Paracandidimonas</taxon>
    </lineage>
</organism>
<dbReference type="CDD" id="cd00130">
    <property type="entry name" value="PAS"/>
    <property type="match status" value="4"/>
</dbReference>
<dbReference type="SMART" id="SM00065">
    <property type="entry name" value="GAF"/>
    <property type="match status" value="1"/>
</dbReference>
<dbReference type="Gene3D" id="3.30.70.270">
    <property type="match status" value="1"/>
</dbReference>
<dbReference type="GO" id="GO:0003824">
    <property type="term" value="F:catalytic activity"/>
    <property type="evidence" value="ECO:0007669"/>
    <property type="project" value="UniProtKB-ARBA"/>
</dbReference>
<evidence type="ECO:0000313" key="6">
    <source>
        <dbReference type="Proteomes" id="UP000294692"/>
    </source>
</evidence>
<evidence type="ECO:0000259" key="4">
    <source>
        <dbReference type="PROSITE" id="PS50887"/>
    </source>
</evidence>
<feature type="domain" description="GGDEF" evidence="4">
    <location>
        <begin position="1043"/>
        <end position="1178"/>
    </location>
</feature>
<dbReference type="Gene3D" id="3.30.450.20">
    <property type="entry name" value="PAS domain"/>
    <property type="match status" value="6"/>
</dbReference>